<reference evidence="1" key="1">
    <citation type="journal article" date="2021" name="New Phytol.">
        <title>Evolutionary innovations through gain and loss of genes in the ectomycorrhizal Boletales.</title>
        <authorList>
            <person name="Wu G."/>
            <person name="Miyauchi S."/>
            <person name="Morin E."/>
            <person name="Kuo A."/>
            <person name="Drula E."/>
            <person name="Varga T."/>
            <person name="Kohler A."/>
            <person name="Feng B."/>
            <person name="Cao Y."/>
            <person name="Lipzen A."/>
            <person name="Daum C."/>
            <person name="Hundley H."/>
            <person name="Pangilinan J."/>
            <person name="Johnson J."/>
            <person name="Barry K."/>
            <person name="LaButti K."/>
            <person name="Ng V."/>
            <person name="Ahrendt S."/>
            <person name="Min B."/>
            <person name="Choi I.G."/>
            <person name="Park H."/>
            <person name="Plett J.M."/>
            <person name="Magnuson J."/>
            <person name="Spatafora J.W."/>
            <person name="Nagy L.G."/>
            <person name="Henrissat B."/>
            <person name="Grigoriev I.V."/>
            <person name="Yang Z.L."/>
            <person name="Xu J."/>
            <person name="Martin F.M."/>
        </authorList>
    </citation>
    <scope>NUCLEOTIDE SEQUENCE</scope>
    <source>
        <strain evidence="1">ATCC 28755</strain>
    </source>
</reference>
<evidence type="ECO:0000313" key="2">
    <source>
        <dbReference type="Proteomes" id="UP000790377"/>
    </source>
</evidence>
<dbReference type="Proteomes" id="UP000790377">
    <property type="component" value="Unassembled WGS sequence"/>
</dbReference>
<gene>
    <name evidence="1" type="ORF">BJ138DRAFT_1000702</name>
</gene>
<name>A0ACB8AMS4_9AGAM</name>
<proteinExistence type="predicted"/>
<accession>A0ACB8AMS4</accession>
<protein>
    <submittedName>
        <fullName evidence="1">Glycosyltransferase family 32 protein</fullName>
    </submittedName>
</protein>
<keyword evidence="2" id="KW-1185">Reference proteome</keyword>
<comment type="caution">
    <text evidence="1">The sequence shown here is derived from an EMBL/GenBank/DDBJ whole genome shotgun (WGS) entry which is preliminary data.</text>
</comment>
<dbReference type="EMBL" id="MU267617">
    <property type="protein sequence ID" value="KAH7914224.1"/>
    <property type="molecule type" value="Genomic_DNA"/>
</dbReference>
<evidence type="ECO:0000313" key="1">
    <source>
        <dbReference type="EMBL" id="KAH7914224.1"/>
    </source>
</evidence>
<sequence length="539" mass="60676">MARRRSLYFSLAALGLILFGTVLVLSSVSYYLAIHHAAYLSDLEVPVLDNTTRWNATEHGKIERIPRIIHQTWKSETLPPRWKGISQACRNMMSDYEYMLWTDASSREFIAERYPWFLDTFDDYEFAIQRADAIRYFVLHHYGGIYLDLDVGCLRPLDPLLIYPVILPKTIPVGVSNDLMFAEANHPFLAQTIHNLVTFDHSWFLNYPTVMFSTGPMFLSAQYSLYTSSHPSTADEPGDVRILPKSLYGKNAKLGEAPHSFFSHFYGSSWHADDAAFIGFLGHWGKGLMWIGLVVLIYGVYKLASPSKPRKYSLRRMGGYDVLLPRWSQRNGRWHIDMRWSFLPASATSTQPPSPMNSAPQSPLEEHMSLLPLPFDVRPGSPAPSDVSSSTIDVFPSSSTYRPSPSIVEAARRVRDRAAAYLSISREPPATPRMPPRSRRQRSRGVMFFLPAIFTQNQGMEQPPRSPPPQSTAGRFLPPSSQLPPDKQRYADDLERAGLYTDGPSGSQPQSGPSQPPRPVLENRASYSSSSPLIDLDAS</sequence>
<organism evidence="1 2">
    <name type="scientific">Hygrophoropsis aurantiaca</name>
    <dbReference type="NCBI Taxonomy" id="72124"/>
    <lineage>
        <taxon>Eukaryota</taxon>
        <taxon>Fungi</taxon>
        <taxon>Dikarya</taxon>
        <taxon>Basidiomycota</taxon>
        <taxon>Agaricomycotina</taxon>
        <taxon>Agaricomycetes</taxon>
        <taxon>Agaricomycetidae</taxon>
        <taxon>Boletales</taxon>
        <taxon>Coniophorineae</taxon>
        <taxon>Hygrophoropsidaceae</taxon>
        <taxon>Hygrophoropsis</taxon>
    </lineage>
</organism>